<evidence type="ECO:0000313" key="2">
    <source>
        <dbReference type="EMBL" id="EFO96083.1"/>
    </source>
</evidence>
<dbReference type="HOGENOM" id="CLU_2361708_0_0_1"/>
<dbReference type="Proteomes" id="UP000008281">
    <property type="component" value="Unassembled WGS sequence"/>
</dbReference>
<dbReference type="InParanoid" id="E3NFI3"/>
<dbReference type="AlphaFoldDB" id="E3NFI3"/>
<organism evidence="3">
    <name type="scientific">Caenorhabditis remanei</name>
    <name type="common">Caenorhabditis vulgaris</name>
    <dbReference type="NCBI Taxonomy" id="31234"/>
    <lineage>
        <taxon>Eukaryota</taxon>
        <taxon>Metazoa</taxon>
        <taxon>Ecdysozoa</taxon>
        <taxon>Nematoda</taxon>
        <taxon>Chromadorea</taxon>
        <taxon>Rhabditida</taxon>
        <taxon>Rhabditina</taxon>
        <taxon>Rhabditomorpha</taxon>
        <taxon>Rhabditoidea</taxon>
        <taxon>Rhabditidae</taxon>
        <taxon>Peloderinae</taxon>
        <taxon>Caenorhabditis</taxon>
    </lineage>
</organism>
<reference evidence="2" key="1">
    <citation type="submission" date="2007-07" db="EMBL/GenBank/DDBJ databases">
        <title>PCAP assembly of the Caenorhabditis remanei genome.</title>
        <authorList>
            <consortium name="The Caenorhabditis remanei Sequencing Consortium"/>
            <person name="Wilson R.K."/>
        </authorList>
    </citation>
    <scope>NUCLEOTIDE SEQUENCE [LARGE SCALE GENOMIC DNA]</scope>
    <source>
        <strain evidence="2">PB4641</strain>
    </source>
</reference>
<gene>
    <name evidence="2" type="ORF">CRE_18236</name>
</gene>
<feature type="region of interest" description="Disordered" evidence="1">
    <location>
        <begin position="1"/>
        <end position="20"/>
    </location>
</feature>
<keyword evidence="3" id="KW-1185">Reference proteome</keyword>
<dbReference type="EMBL" id="DS268637">
    <property type="protein sequence ID" value="EFO96083.1"/>
    <property type="molecule type" value="Genomic_DNA"/>
</dbReference>
<feature type="compositionally biased region" description="Low complexity" evidence="1">
    <location>
        <begin position="87"/>
        <end position="96"/>
    </location>
</feature>
<evidence type="ECO:0000256" key="1">
    <source>
        <dbReference type="SAM" id="MobiDB-lite"/>
    </source>
</evidence>
<feature type="region of interest" description="Disordered" evidence="1">
    <location>
        <begin position="74"/>
        <end position="96"/>
    </location>
</feature>
<protein>
    <submittedName>
        <fullName evidence="2">Uncharacterized protein</fullName>
    </submittedName>
</protein>
<evidence type="ECO:0000313" key="3">
    <source>
        <dbReference type="Proteomes" id="UP000008281"/>
    </source>
</evidence>
<name>E3NFI3_CAERE</name>
<proteinExistence type="predicted"/>
<sequence length="96" mass="10311">MASNMDLELSKDPVLPPSSGTSLKGCVCGCPSCNGAEAYEHLVNKPRTDDPDFRRAPVMMPSSGTFLEYSFPTNTTLHPPPKPPRKFPALAPLLPA</sequence>
<accession>E3NFI3</accession>